<dbReference type="Proteomes" id="UP001218188">
    <property type="component" value="Unassembled WGS sequence"/>
</dbReference>
<keyword evidence="3" id="KW-1185">Reference proteome</keyword>
<organism evidence="2 3">
    <name type="scientific">Mycena alexandri</name>
    <dbReference type="NCBI Taxonomy" id="1745969"/>
    <lineage>
        <taxon>Eukaryota</taxon>
        <taxon>Fungi</taxon>
        <taxon>Dikarya</taxon>
        <taxon>Basidiomycota</taxon>
        <taxon>Agaricomycotina</taxon>
        <taxon>Agaricomycetes</taxon>
        <taxon>Agaricomycetidae</taxon>
        <taxon>Agaricales</taxon>
        <taxon>Marasmiineae</taxon>
        <taxon>Mycenaceae</taxon>
        <taxon>Mycena</taxon>
    </lineage>
</organism>
<feature type="signal peptide" evidence="1">
    <location>
        <begin position="1"/>
        <end position="20"/>
    </location>
</feature>
<keyword evidence="1" id="KW-0732">Signal</keyword>
<gene>
    <name evidence="2" type="ORF">C8F04DRAFT_136651</name>
</gene>
<sequence>MHFLKIAALAFFPLFATVLAAPSPRQSTSGTIIEPADGTSIAPGETFAFSYDSMADFGVSSYNYTVWLFTSVPTSFAQSVDFAQGYYFGRFAEPNFPGNPSPKNIAPATLTMPDFSKNPGGFGTGASESNGHFALVVMEEYATGAGSVGSRLTLAINRIVYNATNTS</sequence>
<proteinExistence type="predicted"/>
<evidence type="ECO:0000313" key="2">
    <source>
        <dbReference type="EMBL" id="KAJ7025343.1"/>
    </source>
</evidence>
<feature type="chain" id="PRO_5042087959" evidence="1">
    <location>
        <begin position="21"/>
        <end position="167"/>
    </location>
</feature>
<evidence type="ECO:0000256" key="1">
    <source>
        <dbReference type="SAM" id="SignalP"/>
    </source>
</evidence>
<protein>
    <submittedName>
        <fullName evidence="2">Uncharacterized protein</fullName>
    </submittedName>
</protein>
<dbReference type="AlphaFoldDB" id="A0AAD6WSD2"/>
<name>A0AAD6WSD2_9AGAR</name>
<dbReference type="EMBL" id="JARJCM010000154">
    <property type="protein sequence ID" value="KAJ7025343.1"/>
    <property type="molecule type" value="Genomic_DNA"/>
</dbReference>
<accession>A0AAD6WSD2</accession>
<comment type="caution">
    <text evidence="2">The sequence shown here is derived from an EMBL/GenBank/DDBJ whole genome shotgun (WGS) entry which is preliminary data.</text>
</comment>
<reference evidence="2" key="1">
    <citation type="submission" date="2023-03" db="EMBL/GenBank/DDBJ databases">
        <title>Massive genome expansion in bonnet fungi (Mycena s.s.) driven by repeated elements and novel gene families across ecological guilds.</title>
        <authorList>
            <consortium name="Lawrence Berkeley National Laboratory"/>
            <person name="Harder C.B."/>
            <person name="Miyauchi S."/>
            <person name="Viragh M."/>
            <person name="Kuo A."/>
            <person name="Thoen E."/>
            <person name="Andreopoulos B."/>
            <person name="Lu D."/>
            <person name="Skrede I."/>
            <person name="Drula E."/>
            <person name="Henrissat B."/>
            <person name="Morin E."/>
            <person name="Kohler A."/>
            <person name="Barry K."/>
            <person name="LaButti K."/>
            <person name="Morin E."/>
            <person name="Salamov A."/>
            <person name="Lipzen A."/>
            <person name="Mereny Z."/>
            <person name="Hegedus B."/>
            <person name="Baldrian P."/>
            <person name="Stursova M."/>
            <person name="Weitz H."/>
            <person name="Taylor A."/>
            <person name="Grigoriev I.V."/>
            <person name="Nagy L.G."/>
            <person name="Martin F."/>
            <person name="Kauserud H."/>
        </authorList>
    </citation>
    <scope>NUCLEOTIDE SEQUENCE</scope>
    <source>
        <strain evidence="2">CBHHK200</strain>
    </source>
</reference>
<evidence type="ECO:0000313" key="3">
    <source>
        <dbReference type="Proteomes" id="UP001218188"/>
    </source>
</evidence>